<keyword evidence="2" id="KW-1003">Cell membrane</keyword>
<comment type="pathway">
    <text evidence="11">Porphyrin-containing compound metabolism.</text>
</comment>
<evidence type="ECO:0000313" key="14">
    <source>
        <dbReference type="Proteomes" id="UP000660668"/>
    </source>
</evidence>
<dbReference type="GO" id="GO:0046872">
    <property type="term" value="F:metal ion binding"/>
    <property type="evidence" value="ECO:0007669"/>
    <property type="project" value="UniProtKB-KW"/>
</dbReference>
<evidence type="ECO:0000256" key="11">
    <source>
        <dbReference type="ARBA" id="ARBA00023444"/>
    </source>
</evidence>
<comment type="caution">
    <text evidence="13">The sequence shown here is derived from an EMBL/GenBank/DDBJ whole genome shotgun (WGS) entry which is preliminary data.</text>
</comment>
<keyword evidence="10" id="KW-1015">Disulfide bond</keyword>
<dbReference type="Pfam" id="PF02628">
    <property type="entry name" value="COX15-CtaA"/>
    <property type="match status" value="1"/>
</dbReference>
<evidence type="ECO:0000256" key="7">
    <source>
        <dbReference type="ARBA" id="ARBA00023004"/>
    </source>
</evidence>
<dbReference type="GO" id="GO:0006784">
    <property type="term" value="P:heme A biosynthetic process"/>
    <property type="evidence" value="ECO:0007669"/>
    <property type="project" value="InterPro"/>
</dbReference>
<evidence type="ECO:0000256" key="1">
    <source>
        <dbReference type="ARBA" id="ARBA00004141"/>
    </source>
</evidence>
<organism evidence="13 14">
    <name type="scientific">Nocardioides agariphilus</name>
    <dbReference type="NCBI Taxonomy" id="433664"/>
    <lineage>
        <taxon>Bacteria</taxon>
        <taxon>Bacillati</taxon>
        <taxon>Actinomycetota</taxon>
        <taxon>Actinomycetes</taxon>
        <taxon>Propionibacteriales</taxon>
        <taxon>Nocardioidaceae</taxon>
        <taxon>Nocardioides</taxon>
    </lineage>
</organism>
<keyword evidence="6" id="KW-0560">Oxidoreductase</keyword>
<dbReference type="InterPro" id="IPR003780">
    <property type="entry name" value="COX15/CtaA_fam"/>
</dbReference>
<feature type="transmembrane region" description="Helical" evidence="12">
    <location>
        <begin position="100"/>
        <end position="120"/>
    </location>
</feature>
<feature type="transmembrane region" description="Helical" evidence="12">
    <location>
        <begin position="74"/>
        <end position="93"/>
    </location>
</feature>
<dbReference type="PANTHER" id="PTHR35457:SF1">
    <property type="entry name" value="HEME A SYNTHASE"/>
    <property type="match status" value="1"/>
</dbReference>
<dbReference type="GO" id="GO:0016020">
    <property type="term" value="C:membrane"/>
    <property type="evidence" value="ECO:0007669"/>
    <property type="project" value="UniProtKB-SubCell"/>
</dbReference>
<feature type="transmembrane region" description="Helical" evidence="12">
    <location>
        <begin position="209"/>
        <end position="228"/>
    </location>
</feature>
<keyword evidence="9 12" id="KW-0472">Membrane</keyword>
<feature type="transmembrane region" description="Helical" evidence="12">
    <location>
        <begin position="159"/>
        <end position="180"/>
    </location>
</feature>
<keyword evidence="4" id="KW-0479">Metal-binding</keyword>
<dbReference type="Proteomes" id="UP000660668">
    <property type="component" value="Unassembled WGS sequence"/>
</dbReference>
<evidence type="ECO:0000256" key="8">
    <source>
        <dbReference type="ARBA" id="ARBA00023133"/>
    </source>
</evidence>
<feature type="transmembrane region" description="Helical" evidence="12">
    <location>
        <begin position="126"/>
        <end position="147"/>
    </location>
</feature>
<evidence type="ECO:0000256" key="10">
    <source>
        <dbReference type="ARBA" id="ARBA00023157"/>
    </source>
</evidence>
<dbReference type="RefSeq" id="WP_194696076.1">
    <property type="nucleotide sequence ID" value="NZ_JADKPO010000010.1"/>
</dbReference>
<sequence>MGVIGAIIAALAPRVRLFAWATLVANVVLVVTGGAVRLTDSGLGCPTWPRCTDSSFTPHRELDLHSAIEFGNRMLTFVLVAVAVATLLAAWASRRRDVRMIALVLALGIPAQAVIGGITVRTHLNPWVVSFHLLCSLAIIGLAVLFLHRLATPDPRPVARGAVVTLAWVTFASAWVVLYLGTVVTGSGPHAGDEKAPRNGLDPLQVSQLHADSVFLFLGLTVGLYFAVRASGATARPLHVLVGVILAQGAIGFVQYFTDLPIVLVGFHMLGAALVSAAVTWVLVSLREPLG</sequence>
<dbReference type="PANTHER" id="PTHR35457">
    <property type="entry name" value="HEME A SYNTHASE"/>
    <property type="match status" value="1"/>
</dbReference>
<keyword evidence="14" id="KW-1185">Reference proteome</keyword>
<feature type="transmembrane region" description="Helical" evidence="12">
    <location>
        <begin position="17"/>
        <end position="36"/>
    </location>
</feature>
<dbReference type="InterPro" id="IPR050450">
    <property type="entry name" value="COX15/CtaA_HemeA_synthase"/>
</dbReference>
<reference evidence="13" key="1">
    <citation type="submission" date="2020-11" db="EMBL/GenBank/DDBJ databases">
        <title>Nocardioides cynanchi sp. nov., isolated from soil of rhizosphere of Cynanchum wilfordii.</title>
        <authorList>
            <person name="Lee J.-S."/>
            <person name="Suh M.K."/>
            <person name="Kim J.-S."/>
        </authorList>
    </citation>
    <scope>NUCLEOTIDE SEQUENCE</scope>
    <source>
        <strain evidence="13">KCTC 19276</strain>
    </source>
</reference>
<dbReference type="EMBL" id="JADKPO010000010">
    <property type="protein sequence ID" value="MBF4767927.1"/>
    <property type="molecule type" value="Genomic_DNA"/>
</dbReference>
<accession>A0A930VJS0</accession>
<protein>
    <submittedName>
        <fullName evidence="13">Heme A synthase</fullName>
    </submittedName>
</protein>
<evidence type="ECO:0000256" key="6">
    <source>
        <dbReference type="ARBA" id="ARBA00023002"/>
    </source>
</evidence>
<evidence type="ECO:0000256" key="5">
    <source>
        <dbReference type="ARBA" id="ARBA00022989"/>
    </source>
</evidence>
<evidence type="ECO:0000256" key="3">
    <source>
        <dbReference type="ARBA" id="ARBA00022692"/>
    </source>
</evidence>
<proteinExistence type="predicted"/>
<keyword evidence="5 12" id="KW-1133">Transmembrane helix</keyword>
<dbReference type="GO" id="GO:0016491">
    <property type="term" value="F:oxidoreductase activity"/>
    <property type="evidence" value="ECO:0007669"/>
    <property type="project" value="UniProtKB-KW"/>
</dbReference>
<evidence type="ECO:0000256" key="9">
    <source>
        <dbReference type="ARBA" id="ARBA00023136"/>
    </source>
</evidence>
<evidence type="ECO:0000256" key="2">
    <source>
        <dbReference type="ARBA" id="ARBA00022475"/>
    </source>
</evidence>
<keyword evidence="3 12" id="KW-0812">Transmembrane</keyword>
<name>A0A930VJS0_9ACTN</name>
<feature type="transmembrane region" description="Helical" evidence="12">
    <location>
        <begin position="240"/>
        <end position="257"/>
    </location>
</feature>
<keyword evidence="7" id="KW-0408">Iron</keyword>
<evidence type="ECO:0000256" key="4">
    <source>
        <dbReference type="ARBA" id="ARBA00022723"/>
    </source>
</evidence>
<feature type="transmembrane region" description="Helical" evidence="12">
    <location>
        <begin position="263"/>
        <end position="284"/>
    </location>
</feature>
<evidence type="ECO:0000313" key="13">
    <source>
        <dbReference type="EMBL" id="MBF4767927.1"/>
    </source>
</evidence>
<evidence type="ECO:0000256" key="12">
    <source>
        <dbReference type="SAM" id="Phobius"/>
    </source>
</evidence>
<gene>
    <name evidence="13" type="ORF">ISU10_09130</name>
</gene>
<comment type="subcellular location">
    <subcellularLocation>
        <location evidence="1">Membrane</location>
        <topology evidence="1">Multi-pass membrane protein</topology>
    </subcellularLocation>
</comment>
<keyword evidence="8" id="KW-0350">Heme biosynthesis</keyword>
<dbReference type="AlphaFoldDB" id="A0A930VJS0"/>